<name>A0ABU1U199_9BACL</name>
<gene>
    <name evidence="2" type="ORF">J2X07_002241</name>
</gene>
<protein>
    <submittedName>
        <fullName evidence="2">RNase H-like nuclease (RuvC/YqgF family)</fullName>
    </submittedName>
</protein>
<evidence type="ECO:0000256" key="1">
    <source>
        <dbReference type="SAM" id="Coils"/>
    </source>
</evidence>
<dbReference type="EMBL" id="JAVDWA010000003">
    <property type="protein sequence ID" value="MDR7073255.1"/>
    <property type="molecule type" value="Genomic_DNA"/>
</dbReference>
<dbReference type="Proteomes" id="UP001258181">
    <property type="component" value="Unassembled WGS sequence"/>
</dbReference>
<proteinExistence type="predicted"/>
<sequence length="126" mass="14312">MEKVLNEILLKLSNLEDGQRGLMGTVSQLDTKVDNLDVKVDYLDVKVDNLDVKVDNLDVKVENLDVKVDCLESNLHEIRDIVTRIEVSQNEDVIALLKTFNSKIDSKSEALNKRLFRVESKLEASK</sequence>
<evidence type="ECO:0000313" key="3">
    <source>
        <dbReference type="Proteomes" id="UP001258181"/>
    </source>
</evidence>
<dbReference type="RefSeq" id="WP_310258760.1">
    <property type="nucleotide sequence ID" value="NZ_JAVDWA010000003.1"/>
</dbReference>
<organism evidence="2 3">
    <name type="scientific">Fictibacillus barbaricus</name>
    <dbReference type="NCBI Taxonomy" id="182136"/>
    <lineage>
        <taxon>Bacteria</taxon>
        <taxon>Bacillati</taxon>
        <taxon>Bacillota</taxon>
        <taxon>Bacilli</taxon>
        <taxon>Bacillales</taxon>
        <taxon>Fictibacillaceae</taxon>
        <taxon>Fictibacillus</taxon>
    </lineage>
</organism>
<dbReference type="Gene3D" id="1.20.1270.70">
    <property type="entry name" value="Designed single chain three-helix bundle"/>
    <property type="match status" value="1"/>
</dbReference>
<comment type="caution">
    <text evidence="2">The sequence shown here is derived from an EMBL/GenBank/DDBJ whole genome shotgun (WGS) entry which is preliminary data.</text>
</comment>
<keyword evidence="1" id="KW-0175">Coiled coil</keyword>
<accession>A0ABU1U199</accession>
<feature type="coiled-coil region" evidence="1">
    <location>
        <begin position="47"/>
        <end position="81"/>
    </location>
</feature>
<reference evidence="2 3" key="1">
    <citation type="submission" date="2023-07" db="EMBL/GenBank/DDBJ databases">
        <title>Sorghum-associated microbial communities from plants grown in Nebraska, USA.</title>
        <authorList>
            <person name="Schachtman D."/>
        </authorList>
    </citation>
    <scope>NUCLEOTIDE SEQUENCE [LARGE SCALE GENOMIC DNA]</scope>
    <source>
        <strain evidence="2 3">BE211</strain>
    </source>
</reference>
<keyword evidence="3" id="KW-1185">Reference proteome</keyword>
<dbReference type="SUPFAM" id="SSF57997">
    <property type="entry name" value="Tropomyosin"/>
    <property type="match status" value="1"/>
</dbReference>
<evidence type="ECO:0000313" key="2">
    <source>
        <dbReference type="EMBL" id="MDR7073255.1"/>
    </source>
</evidence>